<evidence type="ECO:0000256" key="6">
    <source>
        <dbReference type="ARBA" id="ARBA00022741"/>
    </source>
</evidence>
<proteinExistence type="inferred from homology"/>
<dbReference type="EMBL" id="CP000626">
    <property type="protein sequence ID" value="ABQ18798.1"/>
    <property type="molecule type" value="Genomic_DNA"/>
</dbReference>
<dbReference type="GO" id="GO:0004519">
    <property type="term" value="F:endonuclease activity"/>
    <property type="evidence" value="ECO:0007669"/>
    <property type="project" value="UniProtKB-KW"/>
</dbReference>
<dbReference type="SUPFAM" id="SSF52540">
    <property type="entry name" value="P-loop containing nucleoside triphosphate hydrolases"/>
    <property type="match status" value="1"/>
</dbReference>
<feature type="coiled-coil region" evidence="14">
    <location>
        <begin position="280"/>
        <end position="467"/>
    </location>
</feature>
<dbReference type="PANTHER" id="PTHR32114">
    <property type="entry name" value="ABC TRANSPORTER ABCH.3"/>
    <property type="match status" value="1"/>
</dbReference>
<evidence type="ECO:0000256" key="5">
    <source>
        <dbReference type="ARBA" id="ARBA00022722"/>
    </source>
</evidence>
<evidence type="ECO:0000256" key="12">
    <source>
        <dbReference type="ARBA" id="ARBA00023172"/>
    </source>
</evidence>
<evidence type="ECO:0000313" key="16">
    <source>
        <dbReference type="EMBL" id="ABQ18798.1"/>
    </source>
</evidence>
<evidence type="ECO:0000256" key="10">
    <source>
        <dbReference type="ARBA" id="ARBA00022840"/>
    </source>
</evidence>
<dbReference type="KEGG" id="vco:VC0395_0454"/>
<feature type="coiled-coil region" evidence="14">
    <location>
        <begin position="610"/>
        <end position="679"/>
    </location>
</feature>
<dbReference type="RefSeq" id="WP_001247629.1">
    <property type="nucleotide sequence ID" value="NC_009456.1"/>
</dbReference>
<dbReference type="InterPro" id="IPR038729">
    <property type="entry name" value="Rad50/SbcC_AAA"/>
</dbReference>
<dbReference type="FunFam" id="3.40.50.300:FF:002866">
    <property type="entry name" value="DsDNA exonuclease SbcC"/>
    <property type="match status" value="1"/>
</dbReference>
<dbReference type="Pfam" id="PF13558">
    <property type="entry name" value="SbcC_Walker_B"/>
    <property type="match status" value="1"/>
</dbReference>
<dbReference type="GO" id="GO:0006302">
    <property type="term" value="P:double-strand break repair"/>
    <property type="evidence" value="ECO:0007669"/>
    <property type="project" value="InterPro"/>
</dbReference>
<evidence type="ECO:0000256" key="9">
    <source>
        <dbReference type="ARBA" id="ARBA00022839"/>
    </source>
</evidence>
<dbReference type="PANTHER" id="PTHR32114:SF2">
    <property type="entry name" value="ABC TRANSPORTER ABCH.3"/>
    <property type="match status" value="1"/>
</dbReference>
<keyword evidence="6" id="KW-0547">Nucleotide-binding</keyword>
<evidence type="ECO:0000256" key="13">
    <source>
        <dbReference type="ARBA" id="ARBA00055999"/>
    </source>
</evidence>
<keyword evidence="10" id="KW-0067">ATP-binding</keyword>
<evidence type="ECO:0000256" key="7">
    <source>
        <dbReference type="ARBA" id="ARBA00022759"/>
    </source>
</evidence>
<keyword evidence="9 16" id="KW-0269">Exonuclease</keyword>
<comment type="similarity">
    <text evidence="1">Belongs to the SMC family. SbcC subfamily.</text>
</comment>
<dbReference type="GO" id="GO:0005524">
    <property type="term" value="F:ATP binding"/>
    <property type="evidence" value="ECO:0007669"/>
    <property type="project" value="UniProtKB-KW"/>
</dbReference>
<keyword evidence="7" id="KW-0255">Endonuclease</keyword>
<evidence type="ECO:0000313" key="17">
    <source>
        <dbReference type="Proteomes" id="UP000000249"/>
    </source>
</evidence>
<gene>
    <name evidence="16" type="ordered locus">VC0395_0454</name>
</gene>
<dbReference type="Proteomes" id="UP000000249">
    <property type="component" value="Chromosome 2"/>
</dbReference>
<dbReference type="FunFam" id="3.40.50.300:FF:001446">
    <property type="entry name" value="DsDNA exonuclease SbcC"/>
    <property type="match status" value="1"/>
</dbReference>
<dbReference type="PATRIC" id="fig|345073.21.peg.3535"/>
<evidence type="ECO:0000256" key="8">
    <source>
        <dbReference type="ARBA" id="ARBA00022801"/>
    </source>
</evidence>
<evidence type="ECO:0000256" key="3">
    <source>
        <dbReference type="ARBA" id="ARBA00013368"/>
    </source>
</evidence>
<comment type="function">
    <text evidence="13">SbcCD cleaves DNA hairpin structures. These structures can inhibit DNA replication and are intermediates in certain DNA recombination reactions. The complex acts as a 3'-&gt;5' double strand exonuclease that can open hairpins. It also has a 5' single-strand endonuclease activity.</text>
</comment>
<dbReference type="GO" id="GO:0016887">
    <property type="term" value="F:ATP hydrolysis activity"/>
    <property type="evidence" value="ECO:0007669"/>
    <property type="project" value="InterPro"/>
</dbReference>
<keyword evidence="8" id="KW-0378">Hydrolase</keyword>
<dbReference type="GO" id="GO:0004527">
    <property type="term" value="F:exonuclease activity"/>
    <property type="evidence" value="ECO:0007669"/>
    <property type="project" value="UniProtKB-KW"/>
</dbReference>
<keyword evidence="4" id="KW-0235">DNA replication</keyword>
<feature type="coiled-coil region" evidence="14">
    <location>
        <begin position="740"/>
        <end position="767"/>
    </location>
</feature>
<reference evidence="16 17" key="1">
    <citation type="submission" date="2007-03" db="EMBL/GenBank/DDBJ databases">
        <authorList>
            <person name="Heidelberg J."/>
        </authorList>
    </citation>
    <scope>NUCLEOTIDE SEQUENCE [LARGE SCALE GENOMIC DNA]</scope>
    <source>
        <strain evidence="17">ATCC 39541 / Classical Ogawa 395 / O395</strain>
    </source>
</reference>
<evidence type="ECO:0000256" key="4">
    <source>
        <dbReference type="ARBA" id="ARBA00022705"/>
    </source>
</evidence>
<keyword evidence="5" id="KW-0540">Nuclease</keyword>
<dbReference type="Gene3D" id="3.40.50.300">
    <property type="entry name" value="P-loop containing nucleotide triphosphate hydrolases"/>
    <property type="match status" value="2"/>
</dbReference>
<evidence type="ECO:0000256" key="1">
    <source>
        <dbReference type="ARBA" id="ARBA00006930"/>
    </source>
</evidence>
<name>A0A0H3AEV0_VIBC3</name>
<organism evidence="16 17">
    <name type="scientific">Vibrio cholerae serotype O1 (strain ATCC 39541 / Classical Ogawa 395 / O395)</name>
    <dbReference type="NCBI Taxonomy" id="345073"/>
    <lineage>
        <taxon>Bacteria</taxon>
        <taxon>Pseudomonadati</taxon>
        <taxon>Pseudomonadota</taxon>
        <taxon>Gammaproteobacteria</taxon>
        <taxon>Vibrionales</taxon>
        <taxon>Vibrionaceae</taxon>
        <taxon>Vibrio</taxon>
    </lineage>
</organism>
<dbReference type="eggNOG" id="COG0419">
    <property type="taxonomic scope" value="Bacteria"/>
</dbReference>
<dbReference type="Pfam" id="PF13476">
    <property type="entry name" value="AAA_23"/>
    <property type="match status" value="1"/>
</dbReference>
<protein>
    <recommendedName>
        <fullName evidence="3">Nuclease SbcCD subunit C</fullName>
    </recommendedName>
</protein>
<dbReference type="GO" id="GO:0006310">
    <property type="term" value="P:DNA recombination"/>
    <property type="evidence" value="ECO:0007669"/>
    <property type="project" value="UniProtKB-KW"/>
</dbReference>
<evidence type="ECO:0000256" key="2">
    <source>
        <dbReference type="ARBA" id="ARBA00011322"/>
    </source>
</evidence>
<dbReference type="GO" id="GO:0006260">
    <property type="term" value="P:DNA replication"/>
    <property type="evidence" value="ECO:0007669"/>
    <property type="project" value="UniProtKB-KW"/>
</dbReference>
<sequence length="1013" mass="114680">MRPLKLILQAFGPFVGREEIDFTKLGDAPLFLINGATGAGKSSILDAICYALYGETTGSERTGDQMRCDYADPESLTEVSFEFELAGARYQITRQPDQEIPKKRGEGMTKKSHSATLVALKADGNELIANKPNPVAKAVIELMGLDVKQFRQVMVLPQGKFRELLTANSKEREQIFGQLFQTQLYSQIERALFERAAGIRKEKEEFDQQIKGTLSVVGLESEEQLQTELTELAPVLTHAQSQLKAEQQQWDETKAHYQAALELEQQFIRKQQLVVEIATHQEQASHIEMLRQQRQQAQKAARLTAVHQQWHQAQKNLLQAKLKVEQQQTLLQQAKAQQQQAQQVSQQASLACEEVPKLNEQRITWQRAEQKLLAQENVQQAVAKAERELQLATQNALNLQHASEKLEQELQNQRLEWEQQQRQLTRLEVQKARMNQLVQQVQAREREQSLLNELQTAQQALLRFEQQHRHIQTQAEQAKLTADKLEFAWHTQRAAELALALTQNEPCPVCGSLEHPNKAQYSGDVVTKVQVEKARQQQQDWVQRQQEAFHAWQQQGFKTEQIAQNLTTLSSELTLQQVALLNELIEQQQILHSDIAALQQLNPDLLKRQIEEGEQRLAHTKMTLEKQNQNQQQAWQTLAQLQAELASLRQEIPPELSNLDTLRSAIGRVQNQIEILQKAEHTAREQWVQAQKQFASVQAAHQAAIEAHRESQRQQEETTSAWQQGLLHSGFNDESAYLAARLTDEAIGNIERQIAQYEERSAMLSGEQQALSRKLAEKNRPELEPLLVKVTQAEEKMELALQAFTQHQSRMDGLQRVAKQLADLYQKNRALEAEYQVVGTLSDIANGKTGAKVSLHRFVLGVLLDDVLLQASQRLMKMSRGRYLLKRKEERAKGNVGSGLDLMVEDSYSGKWRDVATLSGGESFMAALSLALGLSDVVQAYSGGIRLDTLFIDEGFGSLDPESLDLAIQTLIDLQQGGRTIGIISHVTELKEQIGLRLDVLATRMGSTLRLIT</sequence>
<accession>A0A0H3AEV0</accession>
<evidence type="ECO:0000256" key="11">
    <source>
        <dbReference type="ARBA" id="ARBA00023054"/>
    </source>
</evidence>
<comment type="subunit">
    <text evidence="2">Heterodimer of SbcC and SbcD.</text>
</comment>
<dbReference type="InterPro" id="IPR027417">
    <property type="entry name" value="P-loop_NTPase"/>
</dbReference>
<dbReference type="AlphaFoldDB" id="A0A0H3AEV0"/>
<evidence type="ECO:0000256" key="14">
    <source>
        <dbReference type="SAM" id="Coils"/>
    </source>
</evidence>
<feature type="domain" description="Rad50/SbcC-type AAA" evidence="15">
    <location>
        <begin position="5"/>
        <end position="211"/>
    </location>
</feature>
<dbReference type="OrthoDB" id="9795626at2"/>
<keyword evidence="11 14" id="KW-0175">Coiled coil</keyword>
<evidence type="ECO:0000259" key="15">
    <source>
        <dbReference type="Pfam" id="PF13476"/>
    </source>
</evidence>
<keyword evidence="12" id="KW-0233">DNA recombination</keyword>
<dbReference type="KEGG" id="vcr:VC395_A0803"/>